<dbReference type="OrthoDB" id="2187371at2"/>
<dbReference type="EMBL" id="JXLB01000007">
    <property type="protein sequence ID" value="OJG82884.1"/>
    <property type="molecule type" value="Genomic_DNA"/>
</dbReference>
<name>A0A1L8WPD9_9ENTE</name>
<dbReference type="STRING" id="150033.RV14_GL002176"/>
<gene>
    <name evidence="2" type="ORF">RV14_GL002176</name>
</gene>
<evidence type="ECO:0000313" key="2">
    <source>
        <dbReference type="EMBL" id="OJG82884.1"/>
    </source>
</evidence>
<evidence type="ECO:0000259" key="1">
    <source>
        <dbReference type="Pfam" id="PF01521"/>
    </source>
</evidence>
<dbReference type="InterPro" id="IPR000361">
    <property type="entry name" value="ATAP_core_dom"/>
</dbReference>
<comment type="caution">
    <text evidence="2">The sequence shown here is derived from an EMBL/GenBank/DDBJ whole genome shotgun (WGS) entry which is preliminary data.</text>
</comment>
<dbReference type="InterPro" id="IPR035903">
    <property type="entry name" value="HesB-like_dom_sf"/>
</dbReference>
<dbReference type="AlphaFoldDB" id="A0A1L8WPD9"/>
<dbReference type="Pfam" id="PF01521">
    <property type="entry name" value="Fe-S_biosyn"/>
    <property type="match status" value="1"/>
</dbReference>
<dbReference type="Gene3D" id="2.60.300.12">
    <property type="entry name" value="HesB-like domain"/>
    <property type="match status" value="1"/>
</dbReference>
<reference evidence="2 3" key="1">
    <citation type="submission" date="2014-12" db="EMBL/GenBank/DDBJ databases">
        <title>Draft genome sequences of 29 type strains of Enterococci.</title>
        <authorList>
            <person name="Zhong Z."/>
            <person name="Sun Z."/>
            <person name="Liu W."/>
            <person name="Zhang W."/>
            <person name="Zhang H."/>
        </authorList>
    </citation>
    <scope>NUCLEOTIDE SEQUENCE [LARGE SCALE GENOMIC DNA]</scope>
    <source>
        <strain evidence="2 3">DSM 15687</strain>
    </source>
</reference>
<protein>
    <recommendedName>
        <fullName evidence="1">Core domain-containing protein</fullName>
    </recommendedName>
</protein>
<proteinExistence type="predicted"/>
<feature type="domain" description="Core" evidence="1">
    <location>
        <begin position="1"/>
        <end position="111"/>
    </location>
</feature>
<organism evidence="2 3">
    <name type="scientific">Enterococcus ratti</name>
    <dbReference type="NCBI Taxonomy" id="150033"/>
    <lineage>
        <taxon>Bacteria</taxon>
        <taxon>Bacillati</taxon>
        <taxon>Bacillota</taxon>
        <taxon>Bacilli</taxon>
        <taxon>Lactobacillales</taxon>
        <taxon>Enterococcaceae</taxon>
        <taxon>Enterococcus</taxon>
    </lineage>
</organism>
<keyword evidence="3" id="KW-1185">Reference proteome</keyword>
<evidence type="ECO:0000313" key="3">
    <source>
        <dbReference type="Proteomes" id="UP000182152"/>
    </source>
</evidence>
<dbReference type="SUPFAM" id="SSF89360">
    <property type="entry name" value="HesB-like domain"/>
    <property type="match status" value="1"/>
</dbReference>
<dbReference type="Proteomes" id="UP000182152">
    <property type="component" value="Unassembled WGS sequence"/>
</dbReference>
<sequence>MEITMTKHAMEALIEKVGKDSKIALALIDSSDPFLRDRGACAKGSFFQIIPFFTELGKYVNKIDHPTLEIYTSRLEQSYLGRRLNLAYNQQLNSFSLENEIAVLDRNIKLNHCFFS</sequence>
<accession>A0A1L8WPD9</accession>
<dbReference type="RefSeq" id="WP_071855181.1">
    <property type="nucleotide sequence ID" value="NZ_JBCLRY010000003.1"/>
</dbReference>